<proteinExistence type="inferred from homology"/>
<dbReference type="STRING" id="1226327.SAMN05421732_101238"/>
<gene>
    <name evidence="6" type="ORF">SAMN05421732_101238</name>
</gene>
<evidence type="ECO:0000313" key="6">
    <source>
        <dbReference type="EMBL" id="SDB84410.1"/>
    </source>
</evidence>
<dbReference type="InterPro" id="IPR050300">
    <property type="entry name" value="GDXG_lipolytic_enzyme"/>
</dbReference>
<name>A0A1G6GQY2_9GAMM</name>
<evidence type="ECO:0000256" key="1">
    <source>
        <dbReference type="ARBA" id="ARBA00010515"/>
    </source>
</evidence>
<reference evidence="7" key="1">
    <citation type="submission" date="2016-09" db="EMBL/GenBank/DDBJ databases">
        <authorList>
            <person name="Varghese N."/>
            <person name="Submissions S."/>
        </authorList>
    </citation>
    <scope>NUCLEOTIDE SEQUENCE [LARGE SCALE GENOMIC DNA]</scope>
    <source>
        <strain evidence="7">ANC 4667</strain>
    </source>
</reference>
<feature type="domain" description="BD-FAE-like" evidence="5">
    <location>
        <begin position="74"/>
        <end position="285"/>
    </location>
</feature>
<keyword evidence="4" id="KW-0732">Signal</keyword>
<evidence type="ECO:0000256" key="2">
    <source>
        <dbReference type="ARBA" id="ARBA00022801"/>
    </source>
</evidence>
<organism evidence="6 7">
    <name type="scientific">Acinetobacter kookii</name>
    <dbReference type="NCBI Taxonomy" id="1226327"/>
    <lineage>
        <taxon>Bacteria</taxon>
        <taxon>Pseudomonadati</taxon>
        <taxon>Pseudomonadota</taxon>
        <taxon>Gammaproteobacteria</taxon>
        <taxon>Moraxellales</taxon>
        <taxon>Moraxellaceae</taxon>
        <taxon>Acinetobacter</taxon>
    </lineage>
</organism>
<feature type="chain" id="PRO_5017349958" evidence="4">
    <location>
        <begin position="26"/>
        <end position="342"/>
    </location>
</feature>
<dbReference type="GO" id="GO:0016787">
    <property type="term" value="F:hydrolase activity"/>
    <property type="evidence" value="ECO:0007669"/>
    <property type="project" value="UniProtKB-KW"/>
</dbReference>
<accession>A0A1G6GQY2</accession>
<comment type="similarity">
    <text evidence="1">Belongs to the 'GDXG' lipolytic enzyme family.</text>
</comment>
<dbReference type="Pfam" id="PF20434">
    <property type="entry name" value="BD-FAE"/>
    <property type="match status" value="1"/>
</dbReference>
<dbReference type="InterPro" id="IPR033140">
    <property type="entry name" value="Lipase_GDXG_put_SER_AS"/>
</dbReference>
<dbReference type="PROSITE" id="PS01174">
    <property type="entry name" value="LIPASE_GDXG_SER"/>
    <property type="match status" value="1"/>
</dbReference>
<sequence>MIGQTVYSKSFSLSLCFIAALSSSACQNIQSNSKVIASVFNASTNVQKKFIDRHAPEVLVQTNIVYLQNPALHLDIYQPHDIAALGIRPTVVWIHGGGWISGSKEHARGYFKRLADQGYNVVSVEYQFAPQMIYPEQLLQINQALKFISEHAKIYHIDARRMYLAGDSAGANLASHYAALISNPDFSRQSAITPFIQREQIKGLILHCGIYDLNAFINTAPDKVKLIEWGIVNLVQAYTGNKKDDADFLKSISPIQYLTVNYPPVFISGGNKDFLTQTQSVPFVNALLRQKIPVTEVFYPESKEFLVHEYQFMMGKKASQQTFQQTIQFIQKYSASALLSNF</sequence>
<dbReference type="SUPFAM" id="SSF53474">
    <property type="entry name" value="alpha/beta-Hydrolases"/>
    <property type="match status" value="1"/>
</dbReference>
<dbReference type="InterPro" id="IPR049492">
    <property type="entry name" value="BD-FAE-like_dom"/>
</dbReference>
<feature type="active site" evidence="3">
    <location>
        <position position="168"/>
    </location>
</feature>
<evidence type="ECO:0000313" key="7">
    <source>
        <dbReference type="Proteomes" id="UP000243468"/>
    </source>
</evidence>
<dbReference type="AlphaFoldDB" id="A0A1G6GQY2"/>
<evidence type="ECO:0000256" key="3">
    <source>
        <dbReference type="PROSITE-ProRule" id="PRU10038"/>
    </source>
</evidence>
<evidence type="ECO:0000256" key="4">
    <source>
        <dbReference type="SAM" id="SignalP"/>
    </source>
</evidence>
<dbReference type="Proteomes" id="UP000243468">
    <property type="component" value="Unassembled WGS sequence"/>
</dbReference>
<dbReference type="Gene3D" id="3.40.50.1820">
    <property type="entry name" value="alpha/beta hydrolase"/>
    <property type="match status" value="1"/>
</dbReference>
<dbReference type="PANTHER" id="PTHR48081">
    <property type="entry name" value="AB HYDROLASE SUPERFAMILY PROTEIN C4A8.06C"/>
    <property type="match status" value="1"/>
</dbReference>
<protein>
    <submittedName>
        <fullName evidence="6">Acetyl esterase/lipase</fullName>
    </submittedName>
</protein>
<dbReference type="EMBL" id="FMYO01000001">
    <property type="protein sequence ID" value="SDB84410.1"/>
    <property type="molecule type" value="Genomic_DNA"/>
</dbReference>
<keyword evidence="7" id="KW-1185">Reference proteome</keyword>
<evidence type="ECO:0000259" key="5">
    <source>
        <dbReference type="Pfam" id="PF20434"/>
    </source>
</evidence>
<keyword evidence="2" id="KW-0378">Hydrolase</keyword>
<feature type="signal peptide" evidence="4">
    <location>
        <begin position="1"/>
        <end position="25"/>
    </location>
</feature>
<dbReference type="InterPro" id="IPR029058">
    <property type="entry name" value="AB_hydrolase_fold"/>
</dbReference>